<evidence type="ECO:0008006" key="4">
    <source>
        <dbReference type="Google" id="ProtNLM"/>
    </source>
</evidence>
<dbReference type="PANTHER" id="PTHR43084">
    <property type="entry name" value="PERSULFIDE DIOXYGENASE ETHE1"/>
    <property type="match status" value="1"/>
</dbReference>
<proteinExistence type="predicted"/>
<dbReference type="Gene3D" id="3.60.15.10">
    <property type="entry name" value="Ribonuclease Z/Hydroxyacylglutathione hydrolase-like"/>
    <property type="match status" value="1"/>
</dbReference>
<reference evidence="2 3" key="1">
    <citation type="journal article" date="2023" name="G3 (Bethesda)">
        <title>A chromosome-level genome assembly of Zasmidium syzygii isolated from banana leaves.</title>
        <authorList>
            <person name="van Westerhoven A.C."/>
            <person name="Mehrabi R."/>
            <person name="Talebi R."/>
            <person name="Steentjes M.B.F."/>
            <person name="Corcolon B."/>
            <person name="Chong P.A."/>
            <person name="Kema G.H.J."/>
            <person name="Seidl M.F."/>
        </authorList>
    </citation>
    <scope>NUCLEOTIDE SEQUENCE [LARGE SCALE GENOMIC DNA]</scope>
    <source>
        <strain evidence="2 3">P124</strain>
    </source>
</reference>
<protein>
    <recommendedName>
        <fullName evidence="4">Metallo-beta-lactamase domain-containing protein</fullName>
    </recommendedName>
</protein>
<gene>
    <name evidence="2" type="ORF">PRZ48_008350</name>
</gene>
<dbReference type="Proteomes" id="UP001305779">
    <property type="component" value="Unassembled WGS sequence"/>
</dbReference>
<comment type="caution">
    <text evidence="2">The sequence shown here is derived from an EMBL/GenBank/DDBJ whole genome shotgun (WGS) entry which is preliminary data.</text>
</comment>
<accession>A0ABR0EF75</accession>
<dbReference type="InterPro" id="IPR036866">
    <property type="entry name" value="RibonucZ/Hydroxyglut_hydro"/>
</dbReference>
<dbReference type="InterPro" id="IPR051682">
    <property type="entry name" value="Mito_Persulfide_Diox"/>
</dbReference>
<name>A0ABR0EF75_ZASCE</name>
<feature type="region of interest" description="Disordered" evidence="1">
    <location>
        <begin position="196"/>
        <end position="255"/>
    </location>
</feature>
<evidence type="ECO:0000313" key="2">
    <source>
        <dbReference type="EMBL" id="KAK4500164.1"/>
    </source>
</evidence>
<dbReference type="EMBL" id="JAXOVC010000006">
    <property type="protein sequence ID" value="KAK4500164.1"/>
    <property type="molecule type" value="Genomic_DNA"/>
</dbReference>
<feature type="compositionally biased region" description="Polar residues" evidence="1">
    <location>
        <begin position="199"/>
        <end position="221"/>
    </location>
</feature>
<dbReference type="SUPFAM" id="SSF56281">
    <property type="entry name" value="Metallo-hydrolase/oxidoreductase"/>
    <property type="match status" value="1"/>
</dbReference>
<evidence type="ECO:0000313" key="3">
    <source>
        <dbReference type="Proteomes" id="UP001305779"/>
    </source>
</evidence>
<organism evidence="2 3">
    <name type="scientific">Zasmidium cellare</name>
    <name type="common">Wine cellar mold</name>
    <name type="synonym">Racodium cellare</name>
    <dbReference type="NCBI Taxonomy" id="395010"/>
    <lineage>
        <taxon>Eukaryota</taxon>
        <taxon>Fungi</taxon>
        <taxon>Dikarya</taxon>
        <taxon>Ascomycota</taxon>
        <taxon>Pezizomycotina</taxon>
        <taxon>Dothideomycetes</taxon>
        <taxon>Dothideomycetidae</taxon>
        <taxon>Mycosphaerellales</taxon>
        <taxon>Mycosphaerellaceae</taxon>
        <taxon>Zasmidium</taxon>
    </lineage>
</organism>
<evidence type="ECO:0000256" key="1">
    <source>
        <dbReference type="SAM" id="MobiDB-lite"/>
    </source>
</evidence>
<keyword evidence="3" id="KW-1185">Reference proteome</keyword>
<dbReference type="PANTHER" id="PTHR43084:SF1">
    <property type="entry name" value="PERSULFIDE DIOXYGENASE ETHE1, MITOCHONDRIAL"/>
    <property type="match status" value="1"/>
</dbReference>
<sequence length="255" mass="28910">MEPPEVVPSPEEPHVHTIFETSTGTWQWVVADPATKEAVIIDPVLDNHQYHTSISTTAADRILELVRHYQYRCVRILETHTERAQRTSSWYLRTQLRDDKGQMPRICTGKSISGVQRMFARQYRQNPEWGKHFEGAFRDGQIFHIGHLACQVLQLRPDCFAFVIGHNIFIGEVPQEDSMKRLAGYTVGFYWHPGGGDSSRPTTSATTVSEWQTSRPSTPLSAVSPRHYSPLGNPASKRSHQTPTRPASHIHEMSA</sequence>